<evidence type="ECO:0000313" key="2">
    <source>
        <dbReference type="EMBL" id="QSX75804.1"/>
    </source>
</evidence>
<proteinExistence type="predicted"/>
<feature type="transmembrane region" description="Helical" evidence="1">
    <location>
        <begin position="75"/>
        <end position="102"/>
    </location>
</feature>
<gene>
    <name evidence="2" type="ORF">HIV01_004585</name>
</gene>
<keyword evidence="1" id="KW-0472">Membrane</keyword>
<sequence>MNTVDGLTTFHVRQHRAADSVGATVLSVLLLAAVAAFGCWLVGTRSPDIGTDTLTYAGFFEALGRESIETRLEPGFVYLSIALWKLGLGVTGYQTALFALMLGTVVVSTRQYFRALGDDRGYLTFLSVSLLLLFVSPMFVNASINAVRQGLAALLVFTALLSFQQRRWGMFALFGLIASSLHMSSLLYLVFAPVLLLGPRTQRLVAVAGFILYVTGVSMAMVRAAVPSLYELVMTYTENSHYRSGVRIDFAVFSIFWYALPHALSPLVKPEFRTKIRDSTAIYLVMLLPFFAIGWGFFSNRYLLPAWLSVSLIVAAVICHSRLPAFRHPLLLRFGLVLSCAVFYYYVNNEIVI</sequence>
<organism evidence="2 3">
    <name type="scientific">Lysobacter arenosi</name>
    <dbReference type="NCBI Taxonomy" id="2795387"/>
    <lineage>
        <taxon>Bacteria</taxon>
        <taxon>Pseudomonadati</taxon>
        <taxon>Pseudomonadota</taxon>
        <taxon>Gammaproteobacteria</taxon>
        <taxon>Lysobacterales</taxon>
        <taxon>Lysobacteraceae</taxon>
        <taxon>Lysobacter</taxon>
    </lineage>
</organism>
<feature type="transmembrane region" description="Helical" evidence="1">
    <location>
        <begin position="246"/>
        <end position="268"/>
    </location>
</feature>
<accession>A0ABX7RCC7</accession>
<feature type="transmembrane region" description="Helical" evidence="1">
    <location>
        <begin position="204"/>
        <end position="226"/>
    </location>
</feature>
<feature type="transmembrane region" description="Helical" evidence="1">
    <location>
        <begin position="330"/>
        <end position="347"/>
    </location>
</feature>
<keyword evidence="1" id="KW-0812">Transmembrane</keyword>
<dbReference type="RefSeq" id="WP_200605163.1">
    <property type="nucleotide sequence ID" value="NZ_CP071517.1"/>
</dbReference>
<keyword evidence="3" id="KW-1185">Reference proteome</keyword>
<evidence type="ECO:0000256" key="1">
    <source>
        <dbReference type="SAM" id="Phobius"/>
    </source>
</evidence>
<dbReference type="Proteomes" id="UP000663400">
    <property type="component" value="Chromosome"/>
</dbReference>
<keyword evidence="1" id="KW-1133">Transmembrane helix</keyword>
<feature type="transmembrane region" description="Helical" evidence="1">
    <location>
        <begin position="122"/>
        <end position="140"/>
    </location>
</feature>
<dbReference type="InterPro" id="IPR049458">
    <property type="entry name" value="EpsG-like"/>
</dbReference>
<protein>
    <submittedName>
        <fullName evidence="2">EpsG family protein</fullName>
    </submittedName>
</protein>
<feature type="transmembrane region" description="Helical" evidence="1">
    <location>
        <begin position="280"/>
        <end position="298"/>
    </location>
</feature>
<feature type="transmembrane region" description="Helical" evidence="1">
    <location>
        <begin position="304"/>
        <end position="323"/>
    </location>
</feature>
<name>A0ABX7RCC7_9GAMM</name>
<feature type="transmembrane region" description="Helical" evidence="1">
    <location>
        <begin position="20"/>
        <end position="42"/>
    </location>
</feature>
<dbReference type="EMBL" id="CP071517">
    <property type="protein sequence ID" value="QSX75804.1"/>
    <property type="molecule type" value="Genomic_DNA"/>
</dbReference>
<reference evidence="2 3" key="1">
    <citation type="submission" date="2021-02" db="EMBL/GenBank/DDBJ databases">
        <title>Lysobacter arenosi sp. nov., isolated from soil of gangwondo yeongwol, south Korea.</title>
        <authorList>
            <person name="Kim K.R."/>
            <person name="Kim K.H."/>
            <person name="Jeon C.O."/>
        </authorList>
    </citation>
    <scope>NUCLEOTIDE SEQUENCE [LARGE SCALE GENOMIC DNA]</scope>
    <source>
        <strain evidence="2 3">R7</strain>
    </source>
</reference>
<dbReference type="Pfam" id="PF14897">
    <property type="entry name" value="EpsG"/>
    <property type="match status" value="1"/>
</dbReference>
<feature type="transmembrane region" description="Helical" evidence="1">
    <location>
        <begin position="170"/>
        <end position="197"/>
    </location>
</feature>
<evidence type="ECO:0000313" key="3">
    <source>
        <dbReference type="Proteomes" id="UP000663400"/>
    </source>
</evidence>